<evidence type="ECO:0000256" key="6">
    <source>
        <dbReference type="ARBA" id="ARBA00022989"/>
    </source>
</evidence>
<dbReference type="InterPro" id="IPR004761">
    <property type="entry name" value="Spore_GerAB"/>
</dbReference>
<keyword evidence="6 8" id="KW-1133">Transmembrane helix</keyword>
<sequence>MEKAKISAYQLFVLIVMFELGSALLVPLAMDAKQDAWLAILFGMIGGFILYFIYYRLYLYYPDSLPTTFVQKLIGKTFGRIIAFLYIVYFSYSASRVLRDFGEMLAVISYPETPLSINHALLMFVIVYTVRKGIEVIGRSGELAFFLIYLFAIIGFILIIFSGIIHINNLKPILEDGIYSVIKVAFGQVLFFPFGEAIVFAMILPYLNNPKKAKITGLLALGLSGINIAISMAINISVLGVSLIERTQFPLLSTIQAIQFAEFLERLDIFFILTMIILGFFKICIFFYAAVIGTADLFKIKEPSQLAFPMGLVVLFMSIVVASNMTEHLQEGLEIIPIYIHLPIQVIIPAILLIIAFFKNRKVGKMRDGQLSQGDGQ</sequence>
<dbReference type="GO" id="GO:0016020">
    <property type="term" value="C:membrane"/>
    <property type="evidence" value="ECO:0007669"/>
    <property type="project" value="UniProtKB-SubCell"/>
</dbReference>
<dbReference type="EMBL" id="LS483476">
    <property type="protein sequence ID" value="SQI52481.1"/>
    <property type="molecule type" value="Genomic_DNA"/>
</dbReference>
<evidence type="ECO:0000313" key="9">
    <source>
        <dbReference type="EMBL" id="SQI52481.1"/>
    </source>
</evidence>
<dbReference type="RefSeq" id="WP_066143060.1">
    <property type="nucleotide sequence ID" value="NZ_CBCSGM010000002.1"/>
</dbReference>
<feature type="transmembrane region" description="Helical" evidence="8">
    <location>
        <begin position="78"/>
        <end position="95"/>
    </location>
</feature>
<feature type="transmembrane region" description="Helical" evidence="8">
    <location>
        <begin position="143"/>
        <end position="165"/>
    </location>
</feature>
<reference evidence="9 10" key="1">
    <citation type="submission" date="2018-06" db="EMBL/GenBank/DDBJ databases">
        <authorList>
            <consortium name="Pathogen Informatics"/>
            <person name="Doyle S."/>
        </authorList>
    </citation>
    <scope>NUCLEOTIDE SEQUENCE [LARGE SCALE GENOMIC DNA]</scope>
    <source>
        <strain evidence="9 10">NCTC4824</strain>
    </source>
</reference>
<feature type="transmembrane region" description="Helical" evidence="8">
    <location>
        <begin position="115"/>
        <end position="131"/>
    </location>
</feature>
<gene>
    <name evidence="9" type="primary">yndE_1</name>
    <name evidence="9" type="ORF">NCTC4824_00435</name>
</gene>
<keyword evidence="3" id="KW-0813">Transport</keyword>
<protein>
    <submittedName>
        <fullName evidence="9">Spore germination protein (Amino acid permease)</fullName>
    </submittedName>
</protein>
<evidence type="ECO:0000256" key="7">
    <source>
        <dbReference type="ARBA" id="ARBA00023136"/>
    </source>
</evidence>
<dbReference type="STRING" id="1348624.GCA_001591545_02767"/>
<evidence type="ECO:0000256" key="5">
    <source>
        <dbReference type="ARBA" id="ARBA00022692"/>
    </source>
</evidence>
<proteinExistence type="inferred from homology"/>
<keyword evidence="5 8" id="KW-0812">Transmembrane</keyword>
<dbReference type="KEGG" id="blen:NCTC4824_00435"/>
<dbReference type="GO" id="GO:0009847">
    <property type="term" value="P:spore germination"/>
    <property type="evidence" value="ECO:0007669"/>
    <property type="project" value="InterPro"/>
</dbReference>
<dbReference type="Pfam" id="PF03845">
    <property type="entry name" value="Spore_permease"/>
    <property type="match status" value="1"/>
</dbReference>
<feature type="transmembrane region" description="Helical" evidence="8">
    <location>
        <begin position="306"/>
        <end position="326"/>
    </location>
</feature>
<name>A0A2X4VNN0_LEDLE</name>
<feature type="transmembrane region" description="Helical" evidence="8">
    <location>
        <begin position="36"/>
        <end position="57"/>
    </location>
</feature>
<accession>A0A2X4VNN0</accession>
<feature type="transmembrane region" description="Helical" evidence="8">
    <location>
        <begin position="219"/>
        <end position="244"/>
    </location>
</feature>
<evidence type="ECO:0000256" key="4">
    <source>
        <dbReference type="ARBA" id="ARBA00022544"/>
    </source>
</evidence>
<organism evidence="9 10">
    <name type="scientific">Lederbergia lenta</name>
    <name type="common">Bacillus lentus</name>
    <dbReference type="NCBI Taxonomy" id="1467"/>
    <lineage>
        <taxon>Bacteria</taxon>
        <taxon>Bacillati</taxon>
        <taxon>Bacillota</taxon>
        <taxon>Bacilli</taxon>
        <taxon>Bacillales</taxon>
        <taxon>Bacillaceae</taxon>
        <taxon>Lederbergia</taxon>
    </lineage>
</organism>
<feature type="transmembrane region" description="Helical" evidence="8">
    <location>
        <begin position="12"/>
        <end position="30"/>
    </location>
</feature>
<dbReference type="NCBIfam" id="TIGR00912">
    <property type="entry name" value="2A0309"/>
    <property type="match status" value="1"/>
</dbReference>
<evidence type="ECO:0000256" key="2">
    <source>
        <dbReference type="ARBA" id="ARBA00007998"/>
    </source>
</evidence>
<keyword evidence="10" id="KW-1185">Reference proteome</keyword>
<comment type="subcellular location">
    <subcellularLocation>
        <location evidence="1">Membrane</location>
        <topology evidence="1">Multi-pass membrane protein</topology>
    </subcellularLocation>
</comment>
<evidence type="ECO:0000256" key="3">
    <source>
        <dbReference type="ARBA" id="ARBA00022448"/>
    </source>
</evidence>
<evidence type="ECO:0000256" key="8">
    <source>
        <dbReference type="SAM" id="Phobius"/>
    </source>
</evidence>
<evidence type="ECO:0000256" key="1">
    <source>
        <dbReference type="ARBA" id="ARBA00004141"/>
    </source>
</evidence>
<feature type="transmembrane region" description="Helical" evidence="8">
    <location>
        <begin position="269"/>
        <end position="294"/>
    </location>
</feature>
<dbReference type="AlphaFoldDB" id="A0A2X4VNN0"/>
<feature type="transmembrane region" description="Helical" evidence="8">
    <location>
        <begin position="185"/>
        <end position="207"/>
    </location>
</feature>
<dbReference type="PANTHER" id="PTHR34975">
    <property type="entry name" value="SPORE GERMINATION PROTEIN A2"/>
    <property type="match status" value="1"/>
</dbReference>
<feature type="transmembrane region" description="Helical" evidence="8">
    <location>
        <begin position="338"/>
        <end position="358"/>
    </location>
</feature>
<comment type="similarity">
    <text evidence="2">Belongs to the amino acid-polyamine-organocation (APC) superfamily. Spore germination protein (SGP) (TC 2.A.3.9) family.</text>
</comment>
<keyword evidence="7 8" id="KW-0472">Membrane</keyword>
<dbReference type="Proteomes" id="UP000249134">
    <property type="component" value="Chromosome 1"/>
</dbReference>
<evidence type="ECO:0000313" key="10">
    <source>
        <dbReference type="Proteomes" id="UP000249134"/>
    </source>
</evidence>
<dbReference type="PANTHER" id="PTHR34975:SF2">
    <property type="entry name" value="SPORE GERMINATION PROTEIN A2"/>
    <property type="match status" value="1"/>
</dbReference>
<keyword evidence="4" id="KW-0309">Germination</keyword>